<feature type="chain" id="PRO_5043741882" description="Peptide hydrolase" evidence="10">
    <location>
        <begin position="16"/>
        <end position="369"/>
    </location>
</feature>
<evidence type="ECO:0000256" key="4">
    <source>
        <dbReference type="ARBA" id="ARBA00022723"/>
    </source>
</evidence>
<keyword evidence="13" id="KW-1185">Reference proteome</keyword>
<comment type="similarity">
    <text evidence="8">Belongs to the peptidase M28 family. M28E subfamily.</text>
</comment>
<dbReference type="GO" id="GO:0004177">
    <property type="term" value="F:aminopeptidase activity"/>
    <property type="evidence" value="ECO:0007669"/>
    <property type="project" value="UniProtKB-KW"/>
</dbReference>
<dbReference type="Pfam" id="PF04389">
    <property type="entry name" value="Peptidase_M28"/>
    <property type="match status" value="1"/>
</dbReference>
<evidence type="ECO:0000313" key="13">
    <source>
        <dbReference type="Proteomes" id="UP001362899"/>
    </source>
</evidence>
<dbReference type="PANTHER" id="PTHR12147:SF56">
    <property type="entry name" value="AMINOPEPTIDASE YDR415C-RELATED"/>
    <property type="match status" value="1"/>
</dbReference>
<comment type="cofactor">
    <cofactor evidence="1">
        <name>Zn(2+)</name>
        <dbReference type="ChEBI" id="CHEBI:29105"/>
    </cofactor>
</comment>
<comment type="caution">
    <text evidence="12">The sequence shown here is derived from an EMBL/GenBank/DDBJ whole genome shotgun (WGS) entry which is preliminary data.</text>
</comment>
<keyword evidence="7 9" id="KW-0862">Zinc</keyword>
<dbReference type="EC" id="3.4.-.-" evidence="9"/>
<evidence type="ECO:0000256" key="10">
    <source>
        <dbReference type="SAM" id="SignalP"/>
    </source>
</evidence>
<evidence type="ECO:0000256" key="8">
    <source>
        <dbReference type="ARBA" id="ARBA00043962"/>
    </source>
</evidence>
<protein>
    <recommendedName>
        <fullName evidence="9">Peptide hydrolase</fullName>
        <ecNumber evidence="9">3.4.-.-</ecNumber>
    </recommendedName>
</protein>
<dbReference type="GO" id="GO:0006508">
    <property type="term" value="P:proteolysis"/>
    <property type="evidence" value="ECO:0007669"/>
    <property type="project" value="UniProtKB-KW"/>
</dbReference>
<evidence type="ECO:0000256" key="1">
    <source>
        <dbReference type="ARBA" id="ARBA00001947"/>
    </source>
</evidence>
<dbReference type="CDD" id="cd03879">
    <property type="entry name" value="M28_AAP"/>
    <property type="match status" value="1"/>
</dbReference>
<evidence type="ECO:0000256" key="5">
    <source>
        <dbReference type="ARBA" id="ARBA00022729"/>
    </source>
</evidence>
<reference evidence="12 13" key="1">
    <citation type="journal article" date="2023" name="Elife">
        <title>Identification of key yeast species and microbe-microbe interactions impacting larval growth of Drosophila in the wild.</title>
        <authorList>
            <person name="Mure A."/>
            <person name="Sugiura Y."/>
            <person name="Maeda R."/>
            <person name="Honda K."/>
            <person name="Sakurai N."/>
            <person name="Takahashi Y."/>
            <person name="Watada M."/>
            <person name="Katoh T."/>
            <person name="Gotoh A."/>
            <person name="Gotoh Y."/>
            <person name="Taniguchi I."/>
            <person name="Nakamura K."/>
            <person name="Hayashi T."/>
            <person name="Katayama T."/>
            <person name="Uemura T."/>
            <person name="Hattori Y."/>
        </authorList>
    </citation>
    <scope>NUCLEOTIDE SEQUENCE [LARGE SCALE GENOMIC DNA]</scope>
    <source>
        <strain evidence="12 13">SB-73</strain>
    </source>
</reference>
<dbReference type="GO" id="GO:0046872">
    <property type="term" value="F:metal ion binding"/>
    <property type="evidence" value="ECO:0007669"/>
    <property type="project" value="UniProtKB-KW"/>
</dbReference>
<keyword evidence="2 12" id="KW-0031">Aminopeptidase</keyword>
<keyword evidence="3 9" id="KW-0645">Protease</keyword>
<evidence type="ECO:0000256" key="9">
    <source>
        <dbReference type="RuleBase" id="RU361240"/>
    </source>
</evidence>
<dbReference type="InterPro" id="IPR045175">
    <property type="entry name" value="M28_fam"/>
</dbReference>
<dbReference type="InterPro" id="IPR007484">
    <property type="entry name" value="Peptidase_M28"/>
</dbReference>
<dbReference type="Proteomes" id="UP001362899">
    <property type="component" value="Unassembled WGS sequence"/>
</dbReference>
<keyword evidence="6 9" id="KW-0378">Hydrolase</keyword>
<sequence length="369" mass="41413">MKLLALSSLIVPTLAQVLNDEVVIGNEHIIELSPGNKQTATFEELLALKREKIQFFDITNFDEDSITTNVTFPEAIYPKKTHQNKKFAKLAPSLSAVELELKLRTFTSFYTRYARSSHGVESCTWLYNQIREMIGNRTDISIEVFRHEWLQSSILVRIEGSENPDKVIVVGAHQDSINLVLPSIMPAPGADDDGSGAMTTLEVFRVLMESDYKPKNTVEFHWYSAEELGLLGSQDVFSNYSSSNVDVRAMLQQDMTGYSAGSFKNEGHDEMGLITDFVNPELTEYLKLLISTYCDIPYAETECGYACSDHASAGKYGYQSAFVIESQFSNVAHQIHTTEDTADYLDFYHMLEHAKLTLGYVLELGSADI</sequence>
<dbReference type="InterPro" id="IPR018247">
    <property type="entry name" value="EF_Hand_1_Ca_BS"/>
</dbReference>
<evidence type="ECO:0000256" key="2">
    <source>
        <dbReference type="ARBA" id="ARBA00022438"/>
    </source>
</evidence>
<accession>A0AAV5RJZ2</accession>
<evidence type="ECO:0000256" key="3">
    <source>
        <dbReference type="ARBA" id="ARBA00022670"/>
    </source>
</evidence>
<feature type="domain" description="Peptidase M28" evidence="11">
    <location>
        <begin position="154"/>
        <end position="358"/>
    </location>
</feature>
<dbReference type="AlphaFoldDB" id="A0AAV5RJZ2"/>
<dbReference type="FunFam" id="3.40.630.10:FF:000042">
    <property type="entry name" value="Peptide hydrolase"/>
    <property type="match status" value="1"/>
</dbReference>
<proteinExistence type="inferred from homology"/>
<keyword evidence="4 9" id="KW-0479">Metal-binding</keyword>
<dbReference type="GO" id="GO:0008235">
    <property type="term" value="F:metalloexopeptidase activity"/>
    <property type="evidence" value="ECO:0007669"/>
    <property type="project" value="InterPro"/>
</dbReference>
<evidence type="ECO:0000256" key="7">
    <source>
        <dbReference type="ARBA" id="ARBA00022833"/>
    </source>
</evidence>
<dbReference type="EMBL" id="BTGC01000003">
    <property type="protein sequence ID" value="GMM50869.1"/>
    <property type="molecule type" value="Genomic_DNA"/>
</dbReference>
<evidence type="ECO:0000259" key="11">
    <source>
        <dbReference type="Pfam" id="PF04389"/>
    </source>
</evidence>
<organism evidence="12 13">
    <name type="scientific">Starmerella bacillaris</name>
    <name type="common">Yeast</name>
    <name type="synonym">Candida zemplinina</name>
    <dbReference type="NCBI Taxonomy" id="1247836"/>
    <lineage>
        <taxon>Eukaryota</taxon>
        <taxon>Fungi</taxon>
        <taxon>Dikarya</taxon>
        <taxon>Ascomycota</taxon>
        <taxon>Saccharomycotina</taxon>
        <taxon>Dipodascomycetes</taxon>
        <taxon>Dipodascales</taxon>
        <taxon>Trichomonascaceae</taxon>
        <taxon>Starmerella</taxon>
    </lineage>
</organism>
<dbReference type="PANTHER" id="PTHR12147">
    <property type="entry name" value="METALLOPEPTIDASE M28 FAMILY MEMBER"/>
    <property type="match status" value="1"/>
</dbReference>
<name>A0AAV5RJZ2_STABA</name>
<dbReference type="PROSITE" id="PS00018">
    <property type="entry name" value="EF_HAND_1"/>
    <property type="match status" value="1"/>
</dbReference>
<keyword evidence="5 10" id="KW-0732">Signal</keyword>
<dbReference type="SUPFAM" id="SSF53187">
    <property type="entry name" value="Zn-dependent exopeptidases"/>
    <property type="match status" value="1"/>
</dbReference>
<gene>
    <name evidence="12" type="ORF">DASB73_018270</name>
</gene>
<feature type="signal peptide" evidence="10">
    <location>
        <begin position="1"/>
        <end position="15"/>
    </location>
</feature>
<dbReference type="Gene3D" id="3.40.630.10">
    <property type="entry name" value="Zn peptidases"/>
    <property type="match status" value="1"/>
</dbReference>
<evidence type="ECO:0000256" key="6">
    <source>
        <dbReference type="ARBA" id="ARBA00022801"/>
    </source>
</evidence>
<evidence type="ECO:0000313" key="12">
    <source>
        <dbReference type="EMBL" id="GMM50869.1"/>
    </source>
</evidence>